<dbReference type="SUPFAM" id="SSF51556">
    <property type="entry name" value="Metallo-dependent hydrolases"/>
    <property type="match status" value="1"/>
</dbReference>
<sequence length="484" mass="55242">MNNSSTSRSADIRARLGHPVIDADGHWIEPIPLFLDYLQEVGGTDMRDRVIRDAKQSVWYDLSPEERLARRLPRPWWWGETTHTLDRATSMLPDLLHHRLDEFGIDFSIVYSTLAFDFVAHPDAELRQAACRALNNMNRDAFDPYRKRLRPAAVLPMFTPDEAITELDYAAGELGFKVAMITNHVRRPIRTHLEAGVDPARADYYIDNLVLESEYDYDPLWSKFVEHRIAVTTHADSIGWGDRRSGNFTYNHVGHFAAASHAFTKGLVLSGVLHRFPTLKFAMLEGGVGWACNLLTDLISHWEKRRPEALMENTLPTNLDMEHLAELMRRHGGQRYEDKLDELLACVSMAAPFMSPAEAAARESKDGFDDFAANPIKSAEALRTQFVEQLYFGCESDDLSTVWAFDKHGNHRLNTLFSSDFSHFDVVHMNRVLEEAYELVEHEMLNPAEFKEFTFGNIAKLHTAMNPDFFVGTVVEDAVKEWQA</sequence>
<feature type="domain" description="Amidohydrolase-related" evidence="2">
    <location>
        <begin position="123"/>
        <end position="291"/>
    </location>
</feature>
<dbReference type="EMBL" id="JADEWU010000040">
    <property type="protein sequence ID" value="MBE9144827.1"/>
    <property type="molecule type" value="Genomic_DNA"/>
</dbReference>
<keyword evidence="4" id="KW-1185">Reference proteome</keyword>
<name>A0ABR9UED8_9CYAN</name>
<dbReference type="Proteomes" id="UP000640725">
    <property type="component" value="Unassembled WGS sequence"/>
</dbReference>
<dbReference type="Pfam" id="PF04909">
    <property type="entry name" value="Amidohydro_2"/>
    <property type="match status" value="1"/>
</dbReference>
<evidence type="ECO:0000259" key="2">
    <source>
        <dbReference type="Pfam" id="PF04909"/>
    </source>
</evidence>
<dbReference type="InterPro" id="IPR032465">
    <property type="entry name" value="ACMSD"/>
</dbReference>
<proteinExistence type="predicted"/>
<dbReference type="PANTHER" id="PTHR21240">
    <property type="entry name" value="2-AMINO-3-CARBOXYLMUCONATE-6-SEMIALDEHYDE DECARBOXYLASE"/>
    <property type="match status" value="1"/>
</dbReference>
<dbReference type="InterPro" id="IPR032466">
    <property type="entry name" value="Metal_Hydrolase"/>
</dbReference>
<protein>
    <submittedName>
        <fullName evidence="3">Amidohydrolase family protein</fullName>
    </submittedName>
</protein>
<evidence type="ECO:0000256" key="1">
    <source>
        <dbReference type="ARBA" id="ARBA00023239"/>
    </source>
</evidence>
<organism evidence="3 4">
    <name type="scientific">Planktothrix mougeotii LEGE 06226</name>
    <dbReference type="NCBI Taxonomy" id="1828728"/>
    <lineage>
        <taxon>Bacteria</taxon>
        <taxon>Bacillati</taxon>
        <taxon>Cyanobacteriota</taxon>
        <taxon>Cyanophyceae</taxon>
        <taxon>Oscillatoriophycideae</taxon>
        <taxon>Oscillatoriales</taxon>
        <taxon>Microcoleaceae</taxon>
        <taxon>Planktothrix</taxon>
    </lineage>
</organism>
<dbReference type="RefSeq" id="WP_193870321.1">
    <property type="nucleotide sequence ID" value="NZ_JADEWU010000040.1"/>
</dbReference>
<keyword evidence="1" id="KW-0456">Lyase</keyword>
<dbReference type="PANTHER" id="PTHR21240:SF30">
    <property type="entry name" value="AMIDOHYDROLASE-RELATED DOMAIN-CONTAINING PROTEIN-RELATED"/>
    <property type="match status" value="1"/>
</dbReference>
<gene>
    <name evidence="3" type="ORF">IQ236_16615</name>
</gene>
<evidence type="ECO:0000313" key="4">
    <source>
        <dbReference type="Proteomes" id="UP000640725"/>
    </source>
</evidence>
<comment type="caution">
    <text evidence="3">The sequence shown here is derived from an EMBL/GenBank/DDBJ whole genome shotgun (WGS) entry which is preliminary data.</text>
</comment>
<dbReference type="InterPro" id="IPR006680">
    <property type="entry name" value="Amidohydro-rel"/>
</dbReference>
<dbReference type="Gene3D" id="3.20.20.140">
    <property type="entry name" value="Metal-dependent hydrolases"/>
    <property type="match status" value="1"/>
</dbReference>
<evidence type="ECO:0000313" key="3">
    <source>
        <dbReference type="EMBL" id="MBE9144827.1"/>
    </source>
</evidence>
<accession>A0ABR9UED8</accession>
<reference evidence="3 4" key="1">
    <citation type="submission" date="2020-10" db="EMBL/GenBank/DDBJ databases">
        <authorList>
            <person name="Castelo-Branco R."/>
            <person name="Eusebio N."/>
            <person name="Adriana R."/>
            <person name="Vieira A."/>
            <person name="Brugerolle De Fraissinette N."/>
            <person name="Rezende De Castro R."/>
            <person name="Schneider M.P."/>
            <person name="Vasconcelos V."/>
            <person name="Leao P.N."/>
        </authorList>
    </citation>
    <scope>NUCLEOTIDE SEQUENCE [LARGE SCALE GENOMIC DNA]</scope>
    <source>
        <strain evidence="3 4">LEGE 06226</strain>
    </source>
</reference>